<reference evidence="1" key="1">
    <citation type="submission" date="2021-03" db="EMBL/GenBank/DDBJ databases">
        <title>Evolutionary innovations through gain and loss of genes in the ectomycorrhizal Boletales.</title>
        <authorList>
            <person name="Wu G."/>
            <person name="Miyauchi S."/>
            <person name="Morin E."/>
            <person name="Yang Z.-L."/>
            <person name="Xu J."/>
            <person name="Martin F.M."/>
        </authorList>
    </citation>
    <scope>NUCLEOTIDE SEQUENCE</scope>
    <source>
        <strain evidence="1">BR01</strain>
    </source>
</reference>
<keyword evidence="2" id="KW-1185">Reference proteome</keyword>
<comment type="caution">
    <text evidence="1">The sequence shown here is derived from an EMBL/GenBank/DDBJ whole genome shotgun (WGS) entry which is preliminary data.</text>
</comment>
<proteinExistence type="predicted"/>
<name>A0A8I2YDL0_9AGAM</name>
<evidence type="ECO:0000313" key="2">
    <source>
        <dbReference type="Proteomes" id="UP000683000"/>
    </source>
</evidence>
<gene>
    <name evidence="1" type="ORF">JVT61DRAFT_13343</name>
</gene>
<protein>
    <submittedName>
        <fullName evidence="1">Uncharacterized protein</fullName>
    </submittedName>
</protein>
<dbReference type="OrthoDB" id="66881at2759"/>
<organism evidence="1 2">
    <name type="scientific">Boletus reticuloceps</name>
    <dbReference type="NCBI Taxonomy" id="495285"/>
    <lineage>
        <taxon>Eukaryota</taxon>
        <taxon>Fungi</taxon>
        <taxon>Dikarya</taxon>
        <taxon>Basidiomycota</taxon>
        <taxon>Agaricomycotina</taxon>
        <taxon>Agaricomycetes</taxon>
        <taxon>Agaricomycetidae</taxon>
        <taxon>Boletales</taxon>
        <taxon>Boletineae</taxon>
        <taxon>Boletaceae</taxon>
        <taxon>Boletoideae</taxon>
        <taxon>Boletus</taxon>
    </lineage>
</organism>
<dbReference type="AlphaFoldDB" id="A0A8I2YDL0"/>
<sequence length="110" mass="12685">MRTAFFSRARPGLNIIPQRHFAYVNDKLDLGKDCRFDSTVKSAHWDDQAHRLWHIYLVRPYKASARHLLAWLHSQSFESKPYTPELKGLDRFPFISGHGPSPGLAPLAEE</sequence>
<dbReference type="Gene3D" id="3.50.50.60">
    <property type="entry name" value="FAD/NAD(P)-binding domain"/>
    <property type="match status" value="1"/>
</dbReference>
<accession>A0A8I2YDL0</accession>
<evidence type="ECO:0000313" key="1">
    <source>
        <dbReference type="EMBL" id="KAG6369879.1"/>
    </source>
</evidence>
<dbReference type="EMBL" id="JAGFBS010000061">
    <property type="protein sequence ID" value="KAG6369879.1"/>
    <property type="molecule type" value="Genomic_DNA"/>
</dbReference>
<dbReference type="InterPro" id="IPR036188">
    <property type="entry name" value="FAD/NAD-bd_sf"/>
</dbReference>
<dbReference type="Proteomes" id="UP000683000">
    <property type="component" value="Unassembled WGS sequence"/>
</dbReference>